<organism evidence="2">
    <name type="scientific">Arundo donax</name>
    <name type="common">Giant reed</name>
    <name type="synonym">Donax arundinaceus</name>
    <dbReference type="NCBI Taxonomy" id="35708"/>
    <lineage>
        <taxon>Eukaryota</taxon>
        <taxon>Viridiplantae</taxon>
        <taxon>Streptophyta</taxon>
        <taxon>Embryophyta</taxon>
        <taxon>Tracheophyta</taxon>
        <taxon>Spermatophyta</taxon>
        <taxon>Magnoliopsida</taxon>
        <taxon>Liliopsida</taxon>
        <taxon>Poales</taxon>
        <taxon>Poaceae</taxon>
        <taxon>PACMAD clade</taxon>
        <taxon>Arundinoideae</taxon>
        <taxon>Arundineae</taxon>
        <taxon>Arundo</taxon>
    </lineage>
</organism>
<evidence type="ECO:0000256" key="1">
    <source>
        <dbReference type="SAM" id="Phobius"/>
    </source>
</evidence>
<keyword evidence="1" id="KW-0812">Transmembrane</keyword>
<proteinExistence type="predicted"/>
<keyword evidence="1" id="KW-1133">Transmembrane helix</keyword>
<protein>
    <submittedName>
        <fullName evidence="2">Uncharacterized protein</fullName>
    </submittedName>
</protein>
<feature type="transmembrane region" description="Helical" evidence="1">
    <location>
        <begin position="23"/>
        <end position="43"/>
    </location>
</feature>
<name>A0A0A9CP18_ARUDO</name>
<evidence type="ECO:0000313" key="2">
    <source>
        <dbReference type="EMBL" id="JAD76173.1"/>
    </source>
</evidence>
<dbReference type="EMBL" id="GBRH01221722">
    <property type="protein sequence ID" value="JAD76173.1"/>
    <property type="molecule type" value="Transcribed_RNA"/>
</dbReference>
<sequence length="63" mass="7151">MVPSLLLDCANHLVSPPFLLLKLHALILYANYQLVIFMLMRICQGGLVMLMRLMMHCEVPPAL</sequence>
<reference evidence="2" key="1">
    <citation type="submission" date="2014-09" db="EMBL/GenBank/DDBJ databases">
        <authorList>
            <person name="Magalhaes I.L.F."/>
            <person name="Oliveira U."/>
            <person name="Santos F.R."/>
            <person name="Vidigal T.H.D.A."/>
            <person name="Brescovit A.D."/>
            <person name="Santos A.J."/>
        </authorList>
    </citation>
    <scope>NUCLEOTIDE SEQUENCE</scope>
    <source>
        <tissue evidence="2">Shoot tissue taken approximately 20 cm above the soil surface</tissue>
    </source>
</reference>
<dbReference type="AlphaFoldDB" id="A0A0A9CP18"/>
<keyword evidence="1" id="KW-0472">Membrane</keyword>
<accession>A0A0A9CP18</accession>
<reference evidence="2" key="2">
    <citation type="journal article" date="2015" name="Data Brief">
        <title>Shoot transcriptome of the giant reed, Arundo donax.</title>
        <authorList>
            <person name="Barrero R.A."/>
            <person name="Guerrero F.D."/>
            <person name="Moolhuijzen P."/>
            <person name="Goolsby J.A."/>
            <person name="Tidwell J."/>
            <person name="Bellgard S.E."/>
            <person name="Bellgard M.I."/>
        </authorList>
    </citation>
    <scope>NUCLEOTIDE SEQUENCE</scope>
    <source>
        <tissue evidence="2">Shoot tissue taken approximately 20 cm above the soil surface</tissue>
    </source>
</reference>